<dbReference type="Proteomes" id="UP001595906">
    <property type="component" value="Unassembled WGS sequence"/>
</dbReference>
<comment type="caution">
    <text evidence="1">The sequence shown here is derived from an EMBL/GenBank/DDBJ whole genome shotgun (WGS) entry which is preliminary data.</text>
</comment>
<gene>
    <name evidence="1" type="ORF">ACFOW1_06325</name>
</gene>
<dbReference type="PROSITE" id="PS51257">
    <property type="entry name" value="PROKAR_LIPOPROTEIN"/>
    <property type="match status" value="1"/>
</dbReference>
<accession>A0ABV8PW66</accession>
<dbReference type="RefSeq" id="WP_379012989.1">
    <property type="nucleotide sequence ID" value="NZ_JBHSDC010000008.1"/>
</dbReference>
<evidence type="ECO:0000313" key="2">
    <source>
        <dbReference type="Proteomes" id="UP001595906"/>
    </source>
</evidence>
<evidence type="ECO:0000313" key="1">
    <source>
        <dbReference type="EMBL" id="MFC4231495.1"/>
    </source>
</evidence>
<dbReference type="EMBL" id="JBHSDC010000008">
    <property type="protein sequence ID" value="MFC4231495.1"/>
    <property type="molecule type" value="Genomic_DNA"/>
</dbReference>
<proteinExistence type="predicted"/>
<sequence length="130" mass="14443">MNKYSNIATLFVAFIMALTSCKKEENITTSNDSYYIKYAIIGNGTYIYFSDFSVNSAQGLVSYSGYQYQTWTQTYGPVKKGFSASVSVQSPYVTVEIYVSKNNGPWAVMASKTGDYSLSSTTSQSYTINF</sequence>
<name>A0ABV8PW66_9BACT</name>
<organism evidence="1 2">
    <name type="scientific">Parasediminibacterium paludis</name>
    <dbReference type="NCBI Taxonomy" id="908966"/>
    <lineage>
        <taxon>Bacteria</taxon>
        <taxon>Pseudomonadati</taxon>
        <taxon>Bacteroidota</taxon>
        <taxon>Chitinophagia</taxon>
        <taxon>Chitinophagales</taxon>
        <taxon>Chitinophagaceae</taxon>
        <taxon>Parasediminibacterium</taxon>
    </lineage>
</organism>
<reference evidence="2" key="1">
    <citation type="journal article" date="2019" name="Int. J. Syst. Evol. Microbiol.">
        <title>The Global Catalogue of Microorganisms (GCM) 10K type strain sequencing project: providing services to taxonomists for standard genome sequencing and annotation.</title>
        <authorList>
            <consortium name="The Broad Institute Genomics Platform"/>
            <consortium name="The Broad Institute Genome Sequencing Center for Infectious Disease"/>
            <person name="Wu L."/>
            <person name="Ma J."/>
        </authorList>
    </citation>
    <scope>NUCLEOTIDE SEQUENCE [LARGE SCALE GENOMIC DNA]</scope>
    <source>
        <strain evidence="2">CECT 8010</strain>
    </source>
</reference>
<keyword evidence="2" id="KW-1185">Reference proteome</keyword>
<protein>
    <submittedName>
        <fullName evidence="1">Uncharacterized protein</fullName>
    </submittedName>
</protein>